<reference evidence="1" key="1">
    <citation type="submission" date="2022-07" db="EMBL/GenBank/DDBJ databases">
        <title>Genome Sequence of Phlebia brevispora.</title>
        <authorList>
            <person name="Buettner E."/>
        </authorList>
    </citation>
    <scope>NUCLEOTIDE SEQUENCE</scope>
    <source>
        <strain evidence="1">MPL23</strain>
    </source>
</reference>
<dbReference type="EMBL" id="JANHOG010002506">
    <property type="protein sequence ID" value="KAJ3522736.1"/>
    <property type="molecule type" value="Genomic_DNA"/>
</dbReference>
<sequence length="255" mass="28183">MMRRASACHEETPRYTASKLSSAPSARTQEAGRRRQAPRIAHSRGTAAQPSMHNELLVPAVRTLSSPASVFVRSVPFISPAMFSTVTYTGPPKLLIWIAGCRERAYLQVAMPDIRVVRFDEPRAFLDAVKDYDDSFMNFSLGALLDSLEPANPRGKEQPATSRTLLAVYKGEQLIITFTRIRDGFPCVLAIPRGVEEHLSSQDITNAVERLVVLLSDAIDPKLLDRPQAQNLGLIIQGPDFLRHTGNHPSSLARL</sequence>
<organism evidence="1 2">
    <name type="scientific">Phlebia brevispora</name>
    <dbReference type="NCBI Taxonomy" id="194682"/>
    <lineage>
        <taxon>Eukaryota</taxon>
        <taxon>Fungi</taxon>
        <taxon>Dikarya</taxon>
        <taxon>Basidiomycota</taxon>
        <taxon>Agaricomycotina</taxon>
        <taxon>Agaricomycetes</taxon>
        <taxon>Polyporales</taxon>
        <taxon>Meruliaceae</taxon>
        <taxon>Phlebia</taxon>
    </lineage>
</organism>
<dbReference type="Proteomes" id="UP001148662">
    <property type="component" value="Unassembled WGS sequence"/>
</dbReference>
<evidence type="ECO:0000313" key="1">
    <source>
        <dbReference type="EMBL" id="KAJ3522736.1"/>
    </source>
</evidence>
<comment type="caution">
    <text evidence="1">The sequence shown here is derived from an EMBL/GenBank/DDBJ whole genome shotgun (WGS) entry which is preliminary data.</text>
</comment>
<proteinExistence type="predicted"/>
<name>A0ACC1RNQ3_9APHY</name>
<gene>
    <name evidence="1" type="ORF">NM688_g8831</name>
</gene>
<protein>
    <submittedName>
        <fullName evidence="1">Uncharacterized protein</fullName>
    </submittedName>
</protein>
<evidence type="ECO:0000313" key="2">
    <source>
        <dbReference type="Proteomes" id="UP001148662"/>
    </source>
</evidence>
<accession>A0ACC1RNQ3</accession>
<keyword evidence="2" id="KW-1185">Reference proteome</keyword>